<dbReference type="InterPro" id="IPR001509">
    <property type="entry name" value="Epimerase_deHydtase"/>
</dbReference>
<dbReference type="Pfam" id="PF01370">
    <property type="entry name" value="Epimerase"/>
    <property type="match status" value="1"/>
</dbReference>
<feature type="domain" description="NAD-dependent epimerase/dehydratase" evidence="2">
    <location>
        <begin position="11"/>
        <end position="248"/>
    </location>
</feature>
<protein>
    <submittedName>
        <fullName evidence="3">NAD-dependent 4,6-dehydratase LegB</fullName>
    </submittedName>
</protein>
<dbReference type="EMBL" id="BAAADO010000003">
    <property type="protein sequence ID" value="GAA0489801.1"/>
    <property type="molecule type" value="Genomic_DNA"/>
</dbReference>
<evidence type="ECO:0000313" key="4">
    <source>
        <dbReference type="Proteomes" id="UP001500880"/>
    </source>
</evidence>
<dbReference type="Gene3D" id="3.90.25.10">
    <property type="entry name" value="UDP-galactose 4-epimerase, domain 1"/>
    <property type="match status" value="1"/>
</dbReference>
<organism evidence="3 4">
    <name type="scientific">Salinibacillus aidingensis</name>
    <dbReference type="NCBI Taxonomy" id="237684"/>
    <lineage>
        <taxon>Bacteria</taxon>
        <taxon>Bacillati</taxon>
        <taxon>Bacillota</taxon>
        <taxon>Bacilli</taxon>
        <taxon>Bacillales</taxon>
        <taxon>Bacillaceae</taxon>
        <taxon>Salinibacillus</taxon>
    </lineage>
</organism>
<dbReference type="SUPFAM" id="SSF51735">
    <property type="entry name" value="NAD(P)-binding Rossmann-fold domains"/>
    <property type="match status" value="1"/>
</dbReference>
<evidence type="ECO:0000259" key="2">
    <source>
        <dbReference type="Pfam" id="PF01370"/>
    </source>
</evidence>
<dbReference type="RefSeq" id="WP_343839298.1">
    <property type="nucleotide sequence ID" value="NZ_BAAADO010000003.1"/>
</dbReference>
<evidence type="ECO:0000313" key="3">
    <source>
        <dbReference type="EMBL" id="GAA0489801.1"/>
    </source>
</evidence>
<dbReference type="InterPro" id="IPR036291">
    <property type="entry name" value="NAD(P)-bd_dom_sf"/>
</dbReference>
<name>A0ABP3L014_9BACI</name>
<evidence type="ECO:0000256" key="1">
    <source>
        <dbReference type="ARBA" id="ARBA00007637"/>
    </source>
</evidence>
<comment type="similarity">
    <text evidence="1">Belongs to the NAD(P)-dependent epimerase/dehydratase family.</text>
</comment>
<accession>A0ABP3L014</accession>
<reference evidence="4" key="1">
    <citation type="journal article" date="2019" name="Int. J. Syst. Evol. Microbiol.">
        <title>The Global Catalogue of Microorganisms (GCM) 10K type strain sequencing project: providing services to taxonomists for standard genome sequencing and annotation.</title>
        <authorList>
            <consortium name="The Broad Institute Genomics Platform"/>
            <consortium name="The Broad Institute Genome Sequencing Center for Infectious Disease"/>
            <person name="Wu L."/>
            <person name="Ma J."/>
        </authorList>
    </citation>
    <scope>NUCLEOTIDE SEQUENCE [LARGE SCALE GENOMIC DNA]</scope>
    <source>
        <strain evidence="4">JCM 12389</strain>
    </source>
</reference>
<dbReference type="Gene3D" id="3.40.50.720">
    <property type="entry name" value="NAD(P)-binding Rossmann-like Domain"/>
    <property type="match status" value="1"/>
</dbReference>
<dbReference type="Proteomes" id="UP001500880">
    <property type="component" value="Unassembled WGS sequence"/>
</dbReference>
<sequence>MNRRSLTNRNVLVIGGAGFIGSHLVDKLIAEKVRKIIIIDNLFIGKKENITHALDNGAVFHIDDAENQEILSYLIEKHNIDIVFNCATKALNYSFINPSHAFLTNVIVLKNLLELQRKKAFQTLCHFSSSEAYGSAQYKPIDEQHPLIPETTYAAGKASADLMLQSYVNMFDLDAFIFRPFNNYGPRQNFEGPLAGVVPVTIKKILKGEAPEIHGSGQQTRDYIFVEDTVDLVLKAFPLISPGDVVNISTDQQISIQYVVETIVDVMEYQGTIMKKPGRKADVKSHRGSTCKLEKMVGTYNPTPFKEGISATVNWVKKHVT</sequence>
<comment type="caution">
    <text evidence="3">The sequence shown here is derived from an EMBL/GenBank/DDBJ whole genome shotgun (WGS) entry which is preliminary data.</text>
</comment>
<dbReference type="PANTHER" id="PTHR43000">
    <property type="entry name" value="DTDP-D-GLUCOSE 4,6-DEHYDRATASE-RELATED"/>
    <property type="match status" value="1"/>
</dbReference>
<keyword evidence="4" id="KW-1185">Reference proteome</keyword>
<gene>
    <name evidence="3" type="ORF">GCM10008986_14630</name>
</gene>
<proteinExistence type="inferred from homology"/>